<proteinExistence type="predicted"/>
<evidence type="ECO:0000313" key="2">
    <source>
        <dbReference type="Proteomes" id="UP001528673"/>
    </source>
</evidence>
<protein>
    <recommendedName>
        <fullName evidence="3">HNH nuclease domain-containing protein</fullName>
    </recommendedName>
</protein>
<dbReference type="RefSeq" id="WP_273950218.1">
    <property type="nucleotide sequence ID" value="NZ_JAQSIP010000003.1"/>
</dbReference>
<evidence type="ECO:0000313" key="1">
    <source>
        <dbReference type="EMBL" id="MDD0838406.1"/>
    </source>
</evidence>
<organism evidence="1 2">
    <name type="scientific">Curvibacter cyanobacteriorum</name>
    <dbReference type="NCBI Taxonomy" id="3026422"/>
    <lineage>
        <taxon>Bacteria</taxon>
        <taxon>Pseudomonadati</taxon>
        <taxon>Pseudomonadota</taxon>
        <taxon>Betaproteobacteria</taxon>
        <taxon>Burkholderiales</taxon>
        <taxon>Comamonadaceae</taxon>
        <taxon>Curvibacter</taxon>
    </lineage>
</organism>
<sequence>MIGLKLAKEPALFDSRIRNRGLSAIDEMVGRPPRVKHPGRGRKKIAAVETDIPPEKFPAFWREAIDDMMTLYEHRCSYLAMYIEETGGPTVDHVIPKSVAWNLVYEWKNYRLCAGVVNAHKGALLGLVDPMEAKVGWFALDLILYRIVRGATAPNDRHDQIDRTLPMLNTRDCCAQRRRYVEEYRRGPGAKGIDITYLEHRAPFIATELRRQGQLVRGDV</sequence>
<dbReference type="EMBL" id="JAQSIP010000003">
    <property type="protein sequence ID" value="MDD0838406.1"/>
    <property type="molecule type" value="Genomic_DNA"/>
</dbReference>
<accession>A0ABT5MY89</accession>
<evidence type="ECO:0008006" key="3">
    <source>
        <dbReference type="Google" id="ProtNLM"/>
    </source>
</evidence>
<dbReference type="Proteomes" id="UP001528673">
    <property type="component" value="Unassembled WGS sequence"/>
</dbReference>
<name>A0ABT5MY89_9BURK</name>
<reference evidence="1 2" key="1">
    <citation type="submission" date="2023-02" db="EMBL/GenBank/DDBJ databases">
        <title>Bacterial whole genomic sequence of Curvibacter sp. HBC61.</title>
        <authorList>
            <person name="Le V."/>
            <person name="Ko S.-R."/>
            <person name="Ahn C.-Y."/>
            <person name="Oh H.-M."/>
        </authorList>
    </citation>
    <scope>NUCLEOTIDE SEQUENCE [LARGE SCALE GENOMIC DNA]</scope>
    <source>
        <strain evidence="1 2">HBC61</strain>
    </source>
</reference>
<gene>
    <name evidence="1" type="ORF">PSQ40_07475</name>
</gene>
<comment type="caution">
    <text evidence="1">The sequence shown here is derived from an EMBL/GenBank/DDBJ whole genome shotgun (WGS) entry which is preliminary data.</text>
</comment>
<keyword evidence="2" id="KW-1185">Reference proteome</keyword>